<feature type="transmembrane region" description="Helical" evidence="6">
    <location>
        <begin position="141"/>
        <end position="159"/>
    </location>
</feature>
<feature type="transmembrane region" description="Helical" evidence="6">
    <location>
        <begin position="235"/>
        <end position="262"/>
    </location>
</feature>
<feature type="transmembrane region" description="Helical" evidence="6">
    <location>
        <begin position="12"/>
        <end position="34"/>
    </location>
</feature>
<evidence type="ECO:0000256" key="4">
    <source>
        <dbReference type="ARBA" id="ARBA00022989"/>
    </source>
</evidence>
<proteinExistence type="inferred from homology"/>
<dbReference type="EMBL" id="LEKT01000022">
    <property type="protein sequence ID" value="KMO86470.1"/>
    <property type="molecule type" value="Genomic_DNA"/>
</dbReference>
<feature type="transmembrane region" description="Helical" evidence="6">
    <location>
        <begin position="171"/>
        <end position="191"/>
    </location>
</feature>
<dbReference type="GO" id="GO:0005886">
    <property type="term" value="C:plasma membrane"/>
    <property type="evidence" value="ECO:0007669"/>
    <property type="project" value="TreeGrafter"/>
</dbReference>
<dbReference type="Pfam" id="PF02133">
    <property type="entry name" value="Transp_cyt_pur"/>
    <property type="match status" value="1"/>
</dbReference>
<keyword evidence="8" id="KW-1185">Reference proteome</keyword>
<accession>A0A0J6WSI1</accession>
<dbReference type="InterPro" id="IPR001248">
    <property type="entry name" value="Pur-cyt_permease"/>
</dbReference>
<evidence type="ECO:0000313" key="8">
    <source>
        <dbReference type="Proteomes" id="UP000036503"/>
    </source>
</evidence>
<feature type="transmembrane region" description="Helical" evidence="6">
    <location>
        <begin position="282"/>
        <end position="300"/>
    </location>
</feature>
<feature type="transmembrane region" description="Helical" evidence="6">
    <location>
        <begin position="117"/>
        <end position="134"/>
    </location>
</feature>
<dbReference type="NCBIfam" id="TIGR02358">
    <property type="entry name" value="thia_cytX"/>
    <property type="match status" value="1"/>
</dbReference>
<feature type="transmembrane region" description="Helical" evidence="6">
    <location>
        <begin position="364"/>
        <end position="383"/>
    </location>
</feature>
<comment type="subcellular location">
    <subcellularLocation>
        <location evidence="1">Membrane</location>
        <topology evidence="1">Multi-pass membrane protein</topology>
    </subcellularLocation>
</comment>
<dbReference type="OrthoDB" id="9780088at2"/>
<dbReference type="InterPro" id="IPR030191">
    <property type="entry name" value="CodB"/>
</dbReference>
<dbReference type="PATRIC" id="fig|1122219.3.peg.1269"/>
<gene>
    <name evidence="7" type="ORF">AB840_07935</name>
</gene>
<dbReference type="GO" id="GO:0015209">
    <property type="term" value="F:cytosine transmembrane transporter activity"/>
    <property type="evidence" value="ECO:0007669"/>
    <property type="project" value="InterPro"/>
</dbReference>
<dbReference type="InParanoid" id="A0A0J6WSI1"/>
<evidence type="ECO:0000256" key="5">
    <source>
        <dbReference type="ARBA" id="ARBA00023136"/>
    </source>
</evidence>
<evidence type="ECO:0000256" key="1">
    <source>
        <dbReference type="ARBA" id="ARBA00004141"/>
    </source>
</evidence>
<reference evidence="7 8" key="1">
    <citation type="submission" date="2015-06" db="EMBL/GenBank/DDBJ databases">
        <title>Draft genome sequence of beer spoilage bacterium Megasphaera cerevisiae type strain 20462.</title>
        <authorList>
            <person name="Kutumbaka K."/>
            <person name="Pasmowitz J."/>
            <person name="Mategko J."/>
            <person name="Reyes D."/>
            <person name="Friedrich A."/>
            <person name="Han S."/>
            <person name="Martens-Habbena W."/>
            <person name="Neal-McKinney J."/>
            <person name="Janagama H.K."/>
            <person name="Nadala C."/>
            <person name="Samadpour M."/>
        </authorList>
    </citation>
    <scope>NUCLEOTIDE SEQUENCE [LARGE SCALE GENOMIC DNA]</scope>
    <source>
        <strain evidence="7 8">DSM 20462</strain>
    </source>
</reference>
<feature type="transmembrane region" description="Helical" evidence="6">
    <location>
        <begin position="306"/>
        <end position="327"/>
    </location>
</feature>
<organism evidence="7 8">
    <name type="scientific">Megasphaera cerevisiae DSM 20462</name>
    <dbReference type="NCBI Taxonomy" id="1122219"/>
    <lineage>
        <taxon>Bacteria</taxon>
        <taxon>Bacillati</taxon>
        <taxon>Bacillota</taxon>
        <taxon>Negativicutes</taxon>
        <taxon>Veillonellales</taxon>
        <taxon>Veillonellaceae</taxon>
        <taxon>Megasphaera</taxon>
    </lineage>
</organism>
<sequence>MNENKTSAFSNGLLWFGAGVSIAEILTGMLLAPLGFVKGFAAILIGHLIGGTIMYFAGLIGGRTGYSAMETVRISFGRQGAQLFAGLNVIQLIGWTAVMIASAAAAANTIAGLGSSLWSGIIGIFIAFWIVLGLKQLGKINIVVMAALFVLTIVLSAIVFQGDTPQVQGEITFGAAVELAVAMPLSWLPIISDYTRTAAKPALATAVSCSTYFIASSWMFIIGMGAALLTGQDDIAAIMVQAGMGITGILVVLLSTVTTTFLDAFSAGVSGKSMFPRLSEKILALIVTAIGVLLAVFTEADRFQDFLYLIGSVFAPMTAILLSDYFILRKDHSQQRCNWLNIALWGAGFILYRILLAVETPLGITFPVIVIIMICSTVIHRLVENKS</sequence>
<dbReference type="FunCoup" id="A0A0J6WSI1">
    <property type="interactions" value="52"/>
</dbReference>
<comment type="similarity">
    <text evidence="2">Belongs to the purine-cytosine permease (2.A.39) family.</text>
</comment>
<dbReference type="PANTHER" id="PTHR30569:SF0">
    <property type="entry name" value="CYTOSINE PERMEASE"/>
    <property type="match status" value="1"/>
</dbReference>
<feature type="transmembrane region" description="Helical" evidence="6">
    <location>
        <begin position="83"/>
        <end position="105"/>
    </location>
</feature>
<feature type="transmembrane region" description="Helical" evidence="6">
    <location>
        <begin position="40"/>
        <end position="62"/>
    </location>
</feature>
<dbReference type="Proteomes" id="UP000036503">
    <property type="component" value="Unassembled WGS sequence"/>
</dbReference>
<evidence type="ECO:0000256" key="2">
    <source>
        <dbReference type="ARBA" id="ARBA00008974"/>
    </source>
</evidence>
<protein>
    <submittedName>
        <fullName evidence="7">Hydrogenase expression protein</fullName>
    </submittedName>
</protein>
<keyword evidence="5 6" id="KW-0472">Membrane</keyword>
<keyword evidence="4 6" id="KW-1133">Transmembrane helix</keyword>
<evidence type="ECO:0000256" key="6">
    <source>
        <dbReference type="SAM" id="Phobius"/>
    </source>
</evidence>
<evidence type="ECO:0000313" key="7">
    <source>
        <dbReference type="EMBL" id="KMO86470.1"/>
    </source>
</evidence>
<feature type="transmembrane region" description="Helical" evidence="6">
    <location>
        <begin position="339"/>
        <end position="358"/>
    </location>
</feature>
<feature type="transmembrane region" description="Helical" evidence="6">
    <location>
        <begin position="203"/>
        <end position="229"/>
    </location>
</feature>
<comment type="caution">
    <text evidence="7">The sequence shown here is derived from an EMBL/GenBank/DDBJ whole genome shotgun (WGS) entry which is preliminary data.</text>
</comment>
<dbReference type="STRING" id="39029.BSR42_07840"/>
<name>A0A0J6WSI1_9FIRM</name>
<keyword evidence="3 6" id="KW-0812">Transmembrane</keyword>
<dbReference type="RefSeq" id="WP_048514300.1">
    <property type="nucleotide sequence ID" value="NZ_FUXD01000023.1"/>
</dbReference>
<evidence type="ECO:0000256" key="3">
    <source>
        <dbReference type="ARBA" id="ARBA00022692"/>
    </source>
</evidence>
<dbReference type="AlphaFoldDB" id="A0A0J6WSI1"/>
<dbReference type="Gene3D" id="1.10.4160.10">
    <property type="entry name" value="Hydantoin permease"/>
    <property type="match status" value="1"/>
</dbReference>
<dbReference type="InterPro" id="IPR012732">
    <property type="entry name" value="Thia_CytX"/>
</dbReference>
<dbReference type="PANTHER" id="PTHR30569">
    <property type="entry name" value="CYTOSINE TRANSPORTER CODB"/>
    <property type="match status" value="1"/>
</dbReference>